<evidence type="ECO:0000313" key="1">
    <source>
        <dbReference type="EMBL" id="KAI5444285.1"/>
    </source>
</evidence>
<organism evidence="1 2">
    <name type="scientific">Pisum sativum</name>
    <name type="common">Garden pea</name>
    <name type="synonym">Lathyrus oleraceus</name>
    <dbReference type="NCBI Taxonomy" id="3888"/>
    <lineage>
        <taxon>Eukaryota</taxon>
        <taxon>Viridiplantae</taxon>
        <taxon>Streptophyta</taxon>
        <taxon>Embryophyta</taxon>
        <taxon>Tracheophyta</taxon>
        <taxon>Spermatophyta</taxon>
        <taxon>Magnoliopsida</taxon>
        <taxon>eudicotyledons</taxon>
        <taxon>Gunneridae</taxon>
        <taxon>Pentapetalae</taxon>
        <taxon>rosids</taxon>
        <taxon>fabids</taxon>
        <taxon>Fabales</taxon>
        <taxon>Fabaceae</taxon>
        <taxon>Papilionoideae</taxon>
        <taxon>50 kb inversion clade</taxon>
        <taxon>NPAAA clade</taxon>
        <taxon>Hologalegina</taxon>
        <taxon>IRL clade</taxon>
        <taxon>Fabeae</taxon>
        <taxon>Lathyrus</taxon>
    </lineage>
</organism>
<name>A0A9D5GWU6_PEA</name>
<reference evidence="1 2" key="1">
    <citation type="journal article" date="2022" name="Nat. Genet.">
        <title>Improved pea reference genome and pan-genome highlight genomic features and evolutionary characteristics.</title>
        <authorList>
            <person name="Yang T."/>
            <person name="Liu R."/>
            <person name="Luo Y."/>
            <person name="Hu S."/>
            <person name="Wang D."/>
            <person name="Wang C."/>
            <person name="Pandey M.K."/>
            <person name="Ge S."/>
            <person name="Xu Q."/>
            <person name="Li N."/>
            <person name="Li G."/>
            <person name="Huang Y."/>
            <person name="Saxena R.K."/>
            <person name="Ji Y."/>
            <person name="Li M."/>
            <person name="Yan X."/>
            <person name="He Y."/>
            <person name="Liu Y."/>
            <person name="Wang X."/>
            <person name="Xiang C."/>
            <person name="Varshney R.K."/>
            <person name="Ding H."/>
            <person name="Gao S."/>
            <person name="Zong X."/>
        </authorList>
    </citation>
    <scope>NUCLEOTIDE SEQUENCE [LARGE SCALE GENOMIC DNA]</scope>
    <source>
        <strain evidence="1 2">cv. Zhongwan 6</strain>
    </source>
</reference>
<proteinExistence type="predicted"/>
<protein>
    <submittedName>
        <fullName evidence="1">Uncharacterized protein</fullName>
    </submittedName>
</protein>
<dbReference type="Gramene" id="Psat01G0278500-T1">
    <property type="protein sequence ID" value="KAI5444285.1"/>
    <property type="gene ID" value="KIW84_012785"/>
</dbReference>
<sequence>MWVVFKNDAQRRNFELLAKRTISPTRYPDFPTLVALVLTDSHGPHVYSEVPTDDDMQFDLDYLWGGIIEYYPPDYIRMNQDLIYNPTIRYFKMLRPKLFFGKARNIGLVSREDLFFIFSIFQSRPSNSTAFLLVGLDRVANQEIENIYMGGTLTYIAIALGLPSQIALLSPWCRHDLIDIDHYFNSILVKLDGLNEYKIVILSDVVHQFTLPNLEKTSVHNRDN</sequence>
<keyword evidence="2" id="KW-1185">Reference proteome</keyword>
<dbReference type="Proteomes" id="UP001058974">
    <property type="component" value="Chromosome 1"/>
</dbReference>
<dbReference type="EMBL" id="JAMSHJ010000001">
    <property type="protein sequence ID" value="KAI5444285.1"/>
    <property type="molecule type" value="Genomic_DNA"/>
</dbReference>
<gene>
    <name evidence="1" type="ORF">KIW84_012785</name>
</gene>
<evidence type="ECO:0000313" key="2">
    <source>
        <dbReference type="Proteomes" id="UP001058974"/>
    </source>
</evidence>
<dbReference type="AlphaFoldDB" id="A0A9D5GWU6"/>
<accession>A0A9D5GWU6</accession>
<comment type="caution">
    <text evidence="1">The sequence shown here is derived from an EMBL/GenBank/DDBJ whole genome shotgun (WGS) entry which is preliminary data.</text>
</comment>